<accession>V2XYF5</accession>
<dbReference type="HOGENOM" id="CLU_005049_5_1_1"/>
<organism evidence="3 4">
    <name type="scientific">Moniliophthora roreri (strain MCA 2997)</name>
    <name type="common">Cocoa frosty pod rot fungus</name>
    <name type="synonym">Crinipellis roreri</name>
    <dbReference type="NCBI Taxonomy" id="1381753"/>
    <lineage>
        <taxon>Eukaryota</taxon>
        <taxon>Fungi</taxon>
        <taxon>Dikarya</taxon>
        <taxon>Basidiomycota</taxon>
        <taxon>Agaricomycotina</taxon>
        <taxon>Agaricomycetes</taxon>
        <taxon>Agaricomycetidae</taxon>
        <taxon>Agaricales</taxon>
        <taxon>Marasmiineae</taxon>
        <taxon>Marasmiaceae</taxon>
        <taxon>Moniliophthora</taxon>
    </lineage>
</organism>
<dbReference type="SUPFAM" id="SSF53474">
    <property type="entry name" value="alpha/beta-Hydrolases"/>
    <property type="match status" value="1"/>
</dbReference>
<feature type="compositionally biased region" description="Low complexity" evidence="1">
    <location>
        <begin position="135"/>
        <end position="145"/>
    </location>
</feature>
<dbReference type="PANTHER" id="PTHR33840">
    <property type="match status" value="1"/>
</dbReference>
<dbReference type="InterPro" id="IPR018712">
    <property type="entry name" value="Tle1-like_cat"/>
</dbReference>
<feature type="compositionally biased region" description="Polar residues" evidence="1">
    <location>
        <begin position="1"/>
        <end position="63"/>
    </location>
</feature>
<gene>
    <name evidence="3" type="ORF">Moror_17315</name>
</gene>
<dbReference type="EMBL" id="AWSO01000016">
    <property type="protein sequence ID" value="ESK97886.1"/>
    <property type="molecule type" value="Genomic_DNA"/>
</dbReference>
<name>V2XYF5_MONRO</name>
<sequence length="541" mass="60345">MEVRTSTESSGAPTRTSAQISVRITGQNLSHGFVESSTFSSPQNSTAHSRVWVSTESFRTTPSVPSPPLLRLDPSTERPQSSGSARPHSVPQATPPLPRPHSVPEATPAQAHSHSEPEASTPSRRGDQDSDSHQNSAAARSNRSSVDQPNLLGDPQHRAHPTSDTNGDYEGWTQTDKELPITGSHCCPHGEGRNLVVCIDGTSNQFGKKNTNIVELYGRIPKSSHQLTFYNSGIGTYARPSWKSLSYYKQVIGHKFDLAFAWRFERILLSAYRWLSERYKPGDRIFLFGFSRGAYQVRALSAMIEKVGLIQRGNEDQISFAYELYRASSDADEQIPAASPRFPGVQAQDDQASSFKKTFSVENVRVHFVGAWDTVSSIGLVRSDKNLPLTTSGMKHVCFFRHALALDERRVKFLPEFARGGLGPRSEECQGEQPHTKEVWFAGTHSDIGGGNTENVELNTNGPSLRWMVREAKKAGLQIKPFFDWNSIQKAGNIHESLSVSWRPLEYMPLKRLSYGRPDHVTRRYVYNKSVSEVSWFDILI</sequence>
<evidence type="ECO:0000313" key="4">
    <source>
        <dbReference type="Proteomes" id="UP000017559"/>
    </source>
</evidence>
<evidence type="ECO:0000256" key="1">
    <source>
        <dbReference type="SAM" id="MobiDB-lite"/>
    </source>
</evidence>
<dbReference type="PANTHER" id="PTHR33840:SF1">
    <property type="entry name" value="TLE1 PHOSPHOLIPASE DOMAIN-CONTAINING PROTEIN"/>
    <property type="match status" value="1"/>
</dbReference>
<dbReference type="OrthoDB" id="538223at2759"/>
<feature type="domain" description="T6SS Phospholipase effector Tle1-like catalytic" evidence="2">
    <location>
        <begin position="193"/>
        <end position="471"/>
    </location>
</feature>
<dbReference type="Proteomes" id="UP000017559">
    <property type="component" value="Unassembled WGS sequence"/>
</dbReference>
<proteinExistence type="predicted"/>
<evidence type="ECO:0000313" key="3">
    <source>
        <dbReference type="EMBL" id="ESK97886.1"/>
    </source>
</evidence>
<comment type="caution">
    <text evidence="3">The sequence shown here is derived from an EMBL/GenBank/DDBJ whole genome shotgun (WGS) entry which is preliminary data.</text>
</comment>
<evidence type="ECO:0000259" key="2">
    <source>
        <dbReference type="Pfam" id="PF09994"/>
    </source>
</evidence>
<dbReference type="AlphaFoldDB" id="V2XYF5"/>
<dbReference type="KEGG" id="mrr:Moror_17315"/>
<dbReference type="InterPro" id="IPR029058">
    <property type="entry name" value="AB_hydrolase_fold"/>
</dbReference>
<feature type="region of interest" description="Disordered" evidence="1">
    <location>
        <begin position="1"/>
        <end position="175"/>
    </location>
</feature>
<keyword evidence="4" id="KW-1185">Reference proteome</keyword>
<dbReference type="Pfam" id="PF09994">
    <property type="entry name" value="T6SS_Tle1-like_cat"/>
    <property type="match status" value="1"/>
</dbReference>
<protein>
    <recommendedName>
        <fullName evidence="2">T6SS Phospholipase effector Tle1-like catalytic domain-containing protein</fullName>
    </recommendedName>
</protein>
<reference evidence="3 4" key="1">
    <citation type="journal article" date="2014" name="BMC Genomics">
        <title>Genome and secretome analysis of the hemibiotrophic fungal pathogen, Moniliophthora roreri, which causes frosty pod rot disease of cacao: mechanisms of the biotrophic and necrotrophic phases.</title>
        <authorList>
            <person name="Meinhardt L.W."/>
            <person name="Costa G.G.L."/>
            <person name="Thomazella D.P.T."/>
            <person name="Teixeira P.J.P.L."/>
            <person name="Carazzolle M.F."/>
            <person name="Schuster S.C."/>
            <person name="Carlson J.E."/>
            <person name="Guiltinan M.J."/>
            <person name="Mieczkowski P."/>
            <person name="Farmer A."/>
            <person name="Ramaraj T."/>
            <person name="Crozier J."/>
            <person name="Davis R.E."/>
            <person name="Shao J."/>
            <person name="Melnick R.L."/>
            <person name="Pereira G.A.G."/>
            <person name="Bailey B.A."/>
        </authorList>
    </citation>
    <scope>NUCLEOTIDE SEQUENCE [LARGE SCALE GENOMIC DNA]</scope>
    <source>
        <strain evidence="3 4">MCA 2997</strain>
    </source>
</reference>